<proteinExistence type="predicted"/>
<reference evidence="1 2" key="1">
    <citation type="submission" date="2020-02" db="EMBL/GenBank/DDBJ databases">
        <authorList>
            <person name="Ferguson B K."/>
        </authorList>
    </citation>
    <scope>NUCLEOTIDE SEQUENCE [LARGE SCALE GENOMIC DNA]</scope>
</reference>
<organism evidence="1 2">
    <name type="scientific">Nesidiocoris tenuis</name>
    <dbReference type="NCBI Taxonomy" id="355587"/>
    <lineage>
        <taxon>Eukaryota</taxon>
        <taxon>Metazoa</taxon>
        <taxon>Ecdysozoa</taxon>
        <taxon>Arthropoda</taxon>
        <taxon>Hexapoda</taxon>
        <taxon>Insecta</taxon>
        <taxon>Pterygota</taxon>
        <taxon>Neoptera</taxon>
        <taxon>Paraneoptera</taxon>
        <taxon>Hemiptera</taxon>
        <taxon>Heteroptera</taxon>
        <taxon>Panheteroptera</taxon>
        <taxon>Cimicomorpha</taxon>
        <taxon>Miridae</taxon>
        <taxon>Dicyphina</taxon>
        <taxon>Nesidiocoris</taxon>
    </lineage>
</organism>
<sequence length="323" mass="35981">VPQILFIIFTSGICFLAKPAALQRVHLERHLVHSLLEPDLPKAGSGAPLLYNLREAHSDDWFTHENRSTHLLLYNSLGRVANYLTKRGGGQKNRRINKSFFKKNLWTSVGCALLRNILNFWYGDCGQTAIHCGPDHTFLEQLTKISEKRTVSQHFSKTMTTPMGERLLKFDRHAARHSRVYGPRPNCQRRAGLRAALITFGKAFQFGLPAHDAPEDGQTAEGTRAIINIESCSSHACEKGGIALRSLQHRCLNKDTIVGSSKKTSSQPFACLAEAKREDSSSCANACDPTQQEMPVAWSGQPHVEHAQVQGLPAWMLKETSKM</sequence>
<keyword evidence="2" id="KW-1185">Reference proteome</keyword>
<dbReference type="AlphaFoldDB" id="A0A6H5H7G5"/>
<dbReference type="EMBL" id="CADCXU010025641">
    <property type="protein sequence ID" value="CAB0012799.1"/>
    <property type="molecule type" value="Genomic_DNA"/>
</dbReference>
<evidence type="ECO:0000313" key="2">
    <source>
        <dbReference type="Proteomes" id="UP000479000"/>
    </source>
</evidence>
<dbReference type="Proteomes" id="UP000479000">
    <property type="component" value="Unassembled WGS sequence"/>
</dbReference>
<protein>
    <submittedName>
        <fullName evidence="1">Uncharacterized protein</fullName>
    </submittedName>
</protein>
<accession>A0A6H5H7G5</accession>
<feature type="non-terminal residue" evidence="1">
    <location>
        <position position="1"/>
    </location>
</feature>
<name>A0A6H5H7G5_9HEMI</name>
<gene>
    <name evidence="1" type="ORF">NTEN_LOCUS17493</name>
</gene>
<evidence type="ECO:0000313" key="1">
    <source>
        <dbReference type="EMBL" id="CAB0012799.1"/>
    </source>
</evidence>